<dbReference type="EMBL" id="CP007035">
    <property type="protein sequence ID" value="AHF18119.1"/>
    <property type="molecule type" value="Genomic_DNA"/>
</dbReference>
<accession>W0F9G3</accession>
<organism evidence="1 2">
    <name type="scientific">Niabella soli DSM 19437</name>
    <dbReference type="NCBI Taxonomy" id="929713"/>
    <lineage>
        <taxon>Bacteria</taxon>
        <taxon>Pseudomonadati</taxon>
        <taxon>Bacteroidota</taxon>
        <taxon>Chitinophagia</taxon>
        <taxon>Chitinophagales</taxon>
        <taxon>Chitinophagaceae</taxon>
        <taxon>Niabella</taxon>
    </lineage>
</organism>
<gene>
    <name evidence="1" type="ORF">NIASO_20920</name>
</gene>
<dbReference type="KEGG" id="nso:NIASO_20920"/>
<proteinExistence type="predicted"/>
<dbReference type="HOGENOM" id="CLU_1766070_0_0_10"/>
<reference evidence="1" key="1">
    <citation type="submission" date="2013-12" db="EMBL/GenBank/DDBJ databases">
        <authorList>
            <consortium name="DOE Joint Genome Institute"/>
            <person name="Eisen J."/>
            <person name="Huntemann M."/>
            <person name="Han J."/>
            <person name="Chen A."/>
            <person name="Kyrpides N."/>
            <person name="Mavromatis K."/>
            <person name="Markowitz V."/>
            <person name="Palaniappan K."/>
            <person name="Ivanova N."/>
            <person name="Schaumberg A."/>
            <person name="Pati A."/>
            <person name="Liolios K."/>
            <person name="Nordberg H.P."/>
            <person name="Cantor M.N."/>
            <person name="Hua S.X."/>
            <person name="Woyke T."/>
        </authorList>
    </citation>
    <scope>NUCLEOTIDE SEQUENCE [LARGE SCALE GENOMIC DNA]</scope>
    <source>
        <strain evidence="1">JS13-8</strain>
    </source>
</reference>
<evidence type="ECO:0000313" key="1">
    <source>
        <dbReference type="EMBL" id="AHF18119.1"/>
    </source>
</evidence>
<keyword evidence="2" id="KW-1185">Reference proteome</keyword>
<sequence length="147" mass="16417">MGPDKSCLFFDSTRRLLYLCRMLLSRFTGLMLFFLGIFLIPAGTAQACEMHQQTAKAAKENKDQPGTDKKMDCCKQHSAKHQHKKGNCDDNNCTNNNCHPMSVSSLHVATSIEVAPPLKAGKAYVIKPNDHQLTAYSYTIWQPPRAS</sequence>
<dbReference type="AlphaFoldDB" id="W0F9G3"/>
<name>W0F9G3_9BACT</name>
<evidence type="ECO:0000313" key="2">
    <source>
        <dbReference type="Proteomes" id="UP000003586"/>
    </source>
</evidence>
<dbReference type="Proteomes" id="UP000003586">
    <property type="component" value="Chromosome"/>
</dbReference>
<protein>
    <submittedName>
        <fullName evidence="1">Uncharacterized protein</fullName>
    </submittedName>
</protein>